<gene>
    <name evidence="4" type="primary">msrA</name>
    <name evidence="6" type="ORF">SAMN04488695_101675</name>
</gene>
<dbReference type="NCBIfam" id="TIGR00401">
    <property type="entry name" value="msrA"/>
    <property type="match status" value="1"/>
</dbReference>
<proteinExistence type="inferred from homology"/>
<dbReference type="InterPro" id="IPR002569">
    <property type="entry name" value="Met_Sox_Rdtase_MsrA_dom"/>
</dbReference>
<dbReference type="GO" id="GO:0033744">
    <property type="term" value="F:L-methionine:thioredoxin-disulfide S-oxidoreductase activity"/>
    <property type="evidence" value="ECO:0007669"/>
    <property type="project" value="RHEA"/>
</dbReference>
<dbReference type="InterPro" id="IPR050162">
    <property type="entry name" value="MsrA_MetSO_reductase"/>
</dbReference>
<name>A0A1I4YM74_9CLOT</name>
<evidence type="ECO:0000313" key="6">
    <source>
        <dbReference type="EMBL" id="SFN39104.1"/>
    </source>
</evidence>
<dbReference type="PANTHER" id="PTHR42799">
    <property type="entry name" value="MITOCHONDRIAL PEPTIDE METHIONINE SULFOXIDE REDUCTASE"/>
    <property type="match status" value="1"/>
</dbReference>
<dbReference type="Pfam" id="PF01625">
    <property type="entry name" value="PMSR"/>
    <property type="match status" value="1"/>
</dbReference>
<dbReference type="EMBL" id="FOVK01000001">
    <property type="protein sequence ID" value="SFN39104.1"/>
    <property type="molecule type" value="Genomic_DNA"/>
</dbReference>
<organism evidence="6 7">
    <name type="scientific">Proteiniclasticum ruminis</name>
    <dbReference type="NCBI Taxonomy" id="398199"/>
    <lineage>
        <taxon>Bacteria</taxon>
        <taxon>Bacillati</taxon>
        <taxon>Bacillota</taxon>
        <taxon>Clostridia</taxon>
        <taxon>Eubacteriales</taxon>
        <taxon>Clostridiaceae</taxon>
        <taxon>Proteiniclasticum</taxon>
    </lineage>
</organism>
<evidence type="ECO:0000313" key="7">
    <source>
        <dbReference type="Proteomes" id="UP000181899"/>
    </source>
</evidence>
<evidence type="ECO:0000256" key="4">
    <source>
        <dbReference type="HAMAP-Rule" id="MF_01401"/>
    </source>
</evidence>
<comment type="function">
    <text evidence="4">Has an important function as a repair enzyme for proteins that have been inactivated by oxidation. Catalyzes the reversible oxidation-reduction of methionine sulfoxide in proteins to methionine.</text>
</comment>
<evidence type="ECO:0000256" key="2">
    <source>
        <dbReference type="ARBA" id="ARBA00047806"/>
    </source>
</evidence>
<keyword evidence="1 4" id="KW-0560">Oxidoreductase</keyword>
<dbReference type="GO" id="GO:0034599">
    <property type="term" value="P:cellular response to oxidative stress"/>
    <property type="evidence" value="ECO:0007669"/>
    <property type="project" value="TreeGrafter"/>
</dbReference>
<accession>A0A1I4YM74</accession>
<dbReference type="eggNOG" id="COG0225">
    <property type="taxonomic scope" value="Bacteria"/>
</dbReference>
<feature type="domain" description="Peptide methionine sulphoxide reductase MsrA" evidence="5">
    <location>
        <begin position="4"/>
        <end position="153"/>
    </location>
</feature>
<dbReference type="STRING" id="398199.SAMN05421804_101246"/>
<dbReference type="EC" id="1.8.4.11" evidence="4"/>
<dbReference type="OrthoDB" id="4174719at2"/>
<sequence>MREIALAGGCFWGVDEFFSRKEGILTTKSGYSNGHKLNPTYEEVCTGTTGHAETVYITYDENVINLETILLKFFKVIDPTSMNRQGNDLGTQYRTGIYFIHPEDETKALEFIAKMQPKYTKPIVVEVEALSNFFDAEEYHQDYLKKNPRGYCHIDLSIE</sequence>
<dbReference type="PANTHER" id="PTHR42799:SF2">
    <property type="entry name" value="MITOCHONDRIAL PEPTIDE METHIONINE SULFOXIDE REDUCTASE"/>
    <property type="match status" value="1"/>
</dbReference>
<protein>
    <recommendedName>
        <fullName evidence="4">Peptide methionine sulfoxide reductase MsrA</fullName>
        <shortName evidence="4">Protein-methionine-S-oxide reductase</shortName>
        <ecNumber evidence="4">1.8.4.11</ecNumber>
    </recommendedName>
    <alternativeName>
        <fullName evidence="4">Peptide-methionine (S)-S-oxide reductase</fullName>
        <shortName evidence="4">Peptide Met(O) reductase</shortName>
    </alternativeName>
</protein>
<dbReference type="HAMAP" id="MF_01401">
    <property type="entry name" value="MsrA"/>
    <property type="match status" value="1"/>
</dbReference>
<dbReference type="SUPFAM" id="SSF55068">
    <property type="entry name" value="Peptide methionine sulfoxide reductase"/>
    <property type="match status" value="1"/>
</dbReference>
<dbReference type="RefSeq" id="WP_074910277.1">
    <property type="nucleotide sequence ID" value="NZ_FOVK01000001.1"/>
</dbReference>
<comment type="similarity">
    <text evidence="4">Belongs to the MsrA Met sulfoxide reductase family.</text>
</comment>
<dbReference type="GO" id="GO:0005737">
    <property type="term" value="C:cytoplasm"/>
    <property type="evidence" value="ECO:0007669"/>
    <property type="project" value="TreeGrafter"/>
</dbReference>
<dbReference type="AlphaFoldDB" id="A0A1I4YM74"/>
<dbReference type="Proteomes" id="UP000181899">
    <property type="component" value="Unassembled WGS sequence"/>
</dbReference>
<evidence type="ECO:0000259" key="5">
    <source>
        <dbReference type="Pfam" id="PF01625"/>
    </source>
</evidence>
<evidence type="ECO:0000256" key="3">
    <source>
        <dbReference type="ARBA" id="ARBA00048782"/>
    </source>
</evidence>
<feature type="active site" evidence="4">
    <location>
        <position position="10"/>
    </location>
</feature>
<reference evidence="6 7" key="1">
    <citation type="submission" date="2016-10" db="EMBL/GenBank/DDBJ databases">
        <authorList>
            <person name="de Groot N.N."/>
        </authorList>
    </citation>
    <scope>NUCLEOTIDE SEQUENCE [LARGE SCALE GENOMIC DNA]</scope>
    <source>
        <strain evidence="6 7">ML2</strain>
    </source>
</reference>
<comment type="catalytic activity">
    <reaction evidence="2 4">
        <text>L-methionyl-[protein] + [thioredoxin]-disulfide + H2O = L-methionyl-(S)-S-oxide-[protein] + [thioredoxin]-dithiol</text>
        <dbReference type="Rhea" id="RHEA:14217"/>
        <dbReference type="Rhea" id="RHEA-COMP:10698"/>
        <dbReference type="Rhea" id="RHEA-COMP:10700"/>
        <dbReference type="Rhea" id="RHEA-COMP:12313"/>
        <dbReference type="Rhea" id="RHEA-COMP:12315"/>
        <dbReference type="ChEBI" id="CHEBI:15377"/>
        <dbReference type="ChEBI" id="CHEBI:16044"/>
        <dbReference type="ChEBI" id="CHEBI:29950"/>
        <dbReference type="ChEBI" id="CHEBI:44120"/>
        <dbReference type="ChEBI" id="CHEBI:50058"/>
        <dbReference type="EC" id="1.8.4.11"/>
    </reaction>
</comment>
<dbReference type="InterPro" id="IPR036509">
    <property type="entry name" value="Met_Sox_Rdtase_MsrA_sf"/>
</dbReference>
<dbReference type="Gene3D" id="3.30.1060.10">
    <property type="entry name" value="Peptide methionine sulphoxide reductase MsrA"/>
    <property type="match status" value="1"/>
</dbReference>
<dbReference type="GO" id="GO:0008113">
    <property type="term" value="F:peptide-methionine (S)-S-oxide reductase activity"/>
    <property type="evidence" value="ECO:0007669"/>
    <property type="project" value="UniProtKB-UniRule"/>
</dbReference>
<keyword evidence="7" id="KW-1185">Reference proteome</keyword>
<comment type="catalytic activity">
    <reaction evidence="3 4">
        <text>[thioredoxin]-disulfide + L-methionine + H2O = L-methionine (S)-S-oxide + [thioredoxin]-dithiol</text>
        <dbReference type="Rhea" id="RHEA:19993"/>
        <dbReference type="Rhea" id="RHEA-COMP:10698"/>
        <dbReference type="Rhea" id="RHEA-COMP:10700"/>
        <dbReference type="ChEBI" id="CHEBI:15377"/>
        <dbReference type="ChEBI" id="CHEBI:29950"/>
        <dbReference type="ChEBI" id="CHEBI:50058"/>
        <dbReference type="ChEBI" id="CHEBI:57844"/>
        <dbReference type="ChEBI" id="CHEBI:58772"/>
        <dbReference type="EC" id="1.8.4.11"/>
    </reaction>
</comment>
<evidence type="ECO:0000256" key="1">
    <source>
        <dbReference type="ARBA" id="ARBA00023002"/>
    </source>
</evidence>